<sequence>MYRYAAFVFFASGVVFQLSHGVEVNIRDKDDKLCLYANLMVNFSVSYEVTGNKSATAEFVLPSKVKTDGSECGATASILKINFGDGHSWSVNFTSNGKMYQADSITFTYNLSDTTVFNDSASNKTESVTVKPHITDVGLDTCYSCKSKDTIDSDLVNQTLANVVIQAFVLNGSKSENITMCAADLPVTTVAPTTTPTTAAPVTNATSTPPPPSTTTPTPTLPTPAIAIGKYSIKSDENSTACLLANFGLRIGLKQGEKYEEMNLNPNATVASGSCGVNSSELVLNVSNTMTLMFTFTNDTKKFRLHALNVTGKTSSGVVFSEANSNLTLWQADVSSSYMCNKEQNYTITNQLTLFTFELQVQPFGVKKGLFSTAEDCEADAEESFLVPIAVGVALLVLVLIVLLAYFIGRKRNMATGYESFYSSQWPAEECFLDSDLSFLVPIAVGVALSFLIILVLISYLIGRRKSRTGYQSV</sequence>
<evidence type="ECO:0000313" key="1">
    <source>
        <dbReference type="EMBL" id="KAI3351593.1"/>
    </source>
</evidence>
<protein>
    <submittedName>
        <fullName evidence="1">Uncharacterized protein</fullName>
    </submittedName>
</protein>
<name>A0ACB8VAP3_9TELE</name>
<proteinExistence type="predicted"/>
<keyword evidence="2" id="KW-1185">Reference proteome</keyword>
<comment type="caution">
    <text evidence="1">The sequence shown here is derived from an EMBL/GenBank/DDBJ whole genome shotgun (WGS) entry which is preliminary data.</text>
</comment>
<evidence type="ECO:0000313" key="2">
    <source>
        <dbReference type="Proteomes" id="UP000831701"/>
    </source>
</evidence>
<accession>A0ACB8VAP3</accession>
<reference evidence="1" key="1">
    <citation type="submission" date="2022-04" db="EMBL/GenBank/DDBJ databases">
        <title>Jade perch genome.</title>
        <authorList>
            <person name="Chao B."/>
        </authorList>
    </citation>
    <scope>NUCLEOTIDE SEQUENCE</scope>
    <source>
        <strain evidence="1">CB-2022</strain>
    </source>
</reference>
<gene>
    <name evidence="1" type="ORF">L3Q82_020429</name>
</gene>
<organism evidence="1 2">
    <name type="scientific">Scortum barcoo</name>
    <name type="common">barcoo grunter</name>
    <dbReference type="NCBI Taxonomy" id="214431"/>
    <lineage>
        <taxon>Eukaryota</taxon>
        <taxon>Metazoa</taxon>
        <taxon>Chordata</taxon>
        <taxon>Craniata</taxon>
        <taxon>Vertebrata</taxon>
        <taxon>Euteleostomi</taxon>
        <taxon>Actinopterygii</taxon>
        <taxon>Neopterygii</taxon>
        <taxon>Teleostei</taxon>
        <taxon>Neoteleostei</taxon>
        <taxon>Acanthomorphata</taxon>
        <taxon>Eupercaria</taxon>
        <taxon>Centrarchiformes</taxon>
        <taxon>Terapontoidei</taxon>
        <taxon>Terapontidae</taxon>
        <taxon>Scortum</taxon>
    </lineage>
</organism>
<dbReference type="Proteomes" id="UP000831701">
    <property type="component" value="Chromosome 24"/>
</dbReference>
<dbReference type="EMBL" id="CM041554">
    <property type="protein sequence ID" value="KAI3351593.1"/>
    <property type="molecule type" value="Genomic_DNA"/>
</dbReference>